<evidence type="ECO:0000256" key="4">
    <source>
        <dbReference type="ARBA" id="ARBA00022737"/>
    </source>
</evidence>
<evidence type="ECO:0000256" key="11">
    <source>
        <dbReference type="PROSITE-ProRule" id="PRU00042"/>
    </source>
</evidence>
<keyword evidence="3" id="KW-0479">Metal-binding</keyword>
<dbReference type="GO" id="GO:0003677">
    <property type="term" value="F:DNA binding"/>
    <property type="evidence" value="ECO:0007669"/>
    <property type="project" value="UniProtKB-KW"/>
</dbReference>
<dbReference type="InterPro" id="IPR036236">
    <property type="entry name" value="Znf_C2H2_sf"/>
</dbReference>
<keyword evidence="15" id="KW-1185">Reference proteome</keyword>
<evidence type="ECO:0000256" key="7">
    <source>
        <dbReference type="ARBA" id="ARBA00023015"/>
    </source>
</evidence>
<keyword evidence="5 11" id="KW-0863">Zinc-finger</keyword>
<comment type="function">
    <text evidence="1">May be involved in transcriptional regulation.</text>
</comment>
<keyword evidence="4" id="KW-0677">Repeat</keyword>
<feature type="domain" description="C2H2-type" evidence="13">
    <location>
        <begin position="382"/>
        <end position="410"/>
    </location>
</feature>
<keyword evidence="8" id="KW-0238">DNA-binding</keyword>
<dbReference type="OrthoDB" id="4748970at2759"/>
<protein>
    <recommendedName>
        <fullName evidence="13">C2H2-type domain-containing protein</fullName>
    </recommendedName>
</protein>
<evidence type="ECO:0000313" key="15">
    <source>
        <dbReference type="Proteomes" id="UP000494165"/>
    </source>
</evidence>
<comment type="subcellular location">
    <subcellularLocation>
        <location evidence="2">Nucleus</location>
    </subcellularLocation>
</comment>
<feature type="domain" description="C2H2-type" evidence="13">
    <location>
        <begin position="211"/>
        <end position="240"/>
    </location>
</feature>
<feature type="domain" description="C2H2-type" evidence="13">
    <location>
        <begin position="532"/>
        <end position="559"/>
    </location>
</feature>
<dbReference type="InterPro" id="IPR013087">
    <property type="entry name" value="Znf_C2H2_type"/>
</dbReference>
<sequence>MAMAEPLLINIVTGCQVQGGQETPQQGIVNKNLSGDFQFTCDIYRCGGCSREFEMFEDLILHKTNDEGCSLVLFSSQKLNGIQIPRFIQRVADLQVPVNVSEESSVLHLDHSAYLKEYVPEQQQNLSVEESSASLSLIERNKSYEPRSRERCACEICGKSYRNATTLKTHISTVHSVDKPFRCDRKNCAFACKTKASLERHVRRHTGEKPFVCESCGMSFRESGTLARHIKSVVPCTFKPVDLLPQYQRTAFDSKPKPPNQSQSEETVKIIITKECQSPERNICDDREPLADDNIDSLKKDASQSLMKLLESSFTKEPDPRNYEEPPSKERVDFIQSEQEVCEEVAEQIKSENFSCLSCHVKVSSIKELSKHLQYHLEDFKFRCDRCFYVDKSKRGLHRHTKKVHNKETTAENLIESDCWQQIVCAQLISVHDILDGEASCEKNSQFFRCHICLKRISEKSQFRLHMNDHAGGKCFECDICKRTFLFKDALHKHLMTHSSKRSFECHVCNKQFKRAGHLKEHFRIHNDIKPFVCKTCNRSFRWQCVLKVHESTHSRDYLFCCESCGKQLRNKSSLIRHSKMHKPSNKNSSSTNPGSTTIDISQTIDSNSLINEANTAAANIANTDQPAESQQTYLLVIDDNALVLGDATCILENSIIQSENILQ</sequence>
<feature type="domain" description="C2H2-type" evidence="13">
    <location>
        <begin position="504"/>
        <end position="531"/>
    </location>
</feature>
<comment type="caution">
    <text evidence="14">The sequence shown here is derived from an EMBL/GenBank/DDBJ whole genome shotgun (WGS) entry which is preliminary data.</text>
</comment>
<evidence type="ECO:0000256" key="1">
    <source>
        <dbReference type="ARBA" id="ARBA00003767"/>
    </source>
</evidence>
<dbReference type="PROSITE" id="PS00028">
    <property type="entry name" value="ZINC_FINGER_C2H2_1"/>
    <property type="match status" value="8"/>
</dbReference>
<dbReference type="FunFam" id="3.30.160.60:FF:000145">
    <property type="entry name" value="Zinc finger protein 574"/>
    <property type="match status" value="1"/>
</dbReference>
<feature type="domain" description="C2H2-type" evidence="13">
    <location>
        <begin position="476"/>
        <end position="503"/>
    </location>
</feature>
<organism evidence="14 15">
    <name type="scientific">Cloeon dipterum</name>
    <dbReference type="NCBI Taxonomy" id="197152"/>
    <lineage>
        <taxon>Eukaryota</taxon>
        <taxon>Metazoa</taxon>
        <taxon>Ecdysozoa</taxon>
        <taxon>Arthropoda</taxon>
        <taxon>Hexapoda</taxon>
        <taxon>Insecta</taxon>
        <taxon>Pterygota</taxon>
        <taxon>Palaeoptera</taxon>
        <taxon>Ephemeroptera</taxon>
        <taxon>Pisciforma</taxon>
        <taxon>Baetidae</taxon>
        <taxon>Cloeon</taxon>
    </lineage>
</organism>
<feature type="domain" description="C2H2-type" evidence="13">
    <location>
        <begin position="448"/>
        <end position="475"/>
    </location>
</feature>
<dbReference type="PANTHER" id="PTHR24379:SF121">
    <property type="entry name" value="C2H2-TYPE DOMAIN-CONTAINING PROTEIN"/>
    <property type="match status" value="1"/>
</dbReference>
<evidence type="ECO:0000256" key="12">
    <source>
        <dbReference type="SAM" id="MobiDB-lite"/>
    </source>
</evidence>
<accession>A0A8S1CJZ7</accession>
<evidence type="ECO:0000256" key="6">
    <source>
        <dbReference type="ARBA" id="ARBA00022833"/>
    </source>
</evidence>
<dbReference type="PANTHER" id="PTHR24379">
    <property type="entry name" value="KRAB AND ZINC FINGER DOMAIN-CONTAINING"/>
    <property type="match status" value="1"/>
</dbReference>
<feature type="region of interest" description="Disordered" evidence="12">
    <location>
        <begin position="577"/>
        <end position="599"/>
    </location>
</feature>
<feature type="compositionally biased region" description="Low complexity" evidence="12">
    <location>
        <begin position="586"/>
        <end position="598"/>
    </location>
</feature>
<dbReference type="Pfam" id="PF00096">
    <property type="entry name" value="zf-C2H2"/>
    <property type="match status" value="3"/>
</dbReference>
<dbReference type="GO" id="GO:0008270">
    <property type="term" value="F:zinc ion binding"/>
    <property type="evidence" value="ECO:0007669"/>
    <property type="project" value="UniProtKB-KW"/>
</dbReference>
<feature type="domain" description="C2H2-type" evidence="13">
    <location>
        <begin position="152"/>
        <end position="180"/>
    </location>
</feature>
<evidence type="ECO:0000256" key="5">
    <source>
        <dbReference type="ARBA" id="ARBA00022771"/>
    </source>
</evidence>
<feature type="domain" description="C2H2-type" evidence="13">
    <location>
        <begin position="181"/>
        <end position="210"/>
    </location>
</feature>
<name>A0A8S1CJZ7_9INSE</name>
<dbReference type="SUPFAM" id="SSF57667">
    <property type="entry name" value="beta-beta-alpha zinc fingers"/>
    <property type="match status" value="5"/>
</dbReference>
<evidence type="ECO:0000256" key="8">
    <source>
        <dbReference type="ARBA" id="ARBA00023125"/>
    </source>
</evidence>
<dbReference type="FunFam" id="3.30.160.60:FF:000097">
    <property type="entry name" value="Zinc finger protein"/>
    <property type="match status" value="1"/>
</dbReference>
<gene>
    <name evidence="14" type="ORF">CLODIP_2_CD07205</name>
</gene>
<dbReference type="Gene3D" id="3.30.160.60">
    <property type="entry name" value="Classic Zinc Finger"/>
    <property type="match status" value="7"/>
</dbReference>
<keyword evidence="7" id="KW-0805">Transcription regulation</keyword>
<dbReference type="EMBL" id="CADEPI010000038">
    <property type="protein sequence ID" value="CAB3368601.1"/>
    <property type="molecule type" value="Genomic_DNA"/>
</dbReference>
<keyword evidence="6" id="KW-0862">Zinc</keyword>
<dbReference type="FunFam" id="3.30.160.60:FF:000072">
    <property type="entry name" value="zinc finger protein 143 isoform X1"/>
    <property type="match status" value="1"/>
</dbReference>
<evidence type="ECO:0000256" key="3">
    <source>
        <dbReference type="ARBA" id="ARBA00022723"/>
    </source>
</evidence>
<evidence type="ECO:0000259" key="13">
    <source>
        <dbReference type="PROSITE" id="PS50157"/>
    </source>
</evidence>
<dbReference type="GO" id="GO:0005634">
    <property type="term" value="C:nucleus"/>
    <property type="evidence" value="ECO:0007669"/>
    <property type="project" value="UniProtKB-SubCell"/>
</dbReference>
<reference evidence="14 15" key="1">
    <citation type="submission" date="2020-04" db="EMBL/GenBank/DDBJ databases">
        <authorList>
            <person name="Alioto T."/>
            <person name="Alioto T."/>
            <person name="Gomez Garrido J."/>
        </authorList>
    </citation>
    <scope>NUCLEOTIDE SEQUENCE [LARGE SCALE GENOMIC DNA]</scope>
</reference>
<proteinExistence type="predicted"/>
<keyword evidence="9" id="KW-0804">Transcription</keyword>
<feature type="domain" description="C2H2-type" evidence="13">
    <location>
        <begin position="560"/>
        <end position="587"/>
    </location>
</feature>
<evidence type="ECO:0000313" key="14">
    <source>
        <dbReference type="EMBL" id="CAB3368601.1"/>
    </source>
</evidence>
<evidence type="ECO:0000256" key="9">
    <source>
        <dbReference type="ARBA" id="ARBA00023163"/>
    </source>
</evidence>
<evidence type="ECO:0000256" key="2">
    <source>
        <dbReference type="ARBA" id="ARBA00004123"/>
    </source>
</evidence>
<keyword evidence="10" id="KW-0539">Nucleus</keyword>
<dbReference type="PROSITE" id="PS50157">
    <property type="entry name" value="ZINC_FINGER_C2H2_2"/>
    <property type="match status" value="9"/>
</dbReference>
<dbReference type="SMART" id="SM00355">
    <property type="entry name" value="ZnF_C2H2"/>
    <property type="match status" value="11"/>
</dbReference>
<evidence type="ECO:0000256" key="10">
    <source>
        <dbReference type="ARBA" id="ARBA00023242"/>
    </source>
</evidence>
<dbReference type="Proteomes" id="UP000494165">
    <property type="component" value="Unassembled WGS sequence"/>
</dbReference>
<dbReference type="AlphaFoldDB" id="A0A8S1CJZ7"/>